<dbReference type="Proteomes" id="UP000637757">
    <property type="component" value="Unassembled WGS sequence"/>
</dbReference>
<evidence type="ECO:0000256" key="3">
    <source>
        <dbReference type="ARBA" id="ARBA00022989"/>
    </source>
</evidence>
<comment type="caution">
    <text evidence="6">The sequence shown here is derived from an EMBL/GenBank/DDBJ whole genome shotgun (WGS) entry which is preliminary data.</text>
</comment>
<evidence type="ECO:0000256" key="1">
    <source>
        <dbReference type="ARBA" id="ARBA00004141"/>
    </source>
</evidence>
<dbReference type="AlphaFoldDB" id="A0A931B0W0"/>
<comment type="subcellular location">
    <subcellularLocation>
        <location evidence="1">Membrane</location>
        <topology evidence="1">Multi-pass membrane protein</topology>
    </subcellularLocation>
</comment>
<proteinExistence type="predicted"/>
<accession>A0A931B0W0</accession>
<protein>
    <submittedName>
        <fullName evidence="6">Oligosaccharide flippase family protein</fullName>
    </submittedName>
</protein>
<dbReference type="Pfam" id="PF01943">
    <property type="entry name" value="Polysacc_synt"/>
    <property type="match status" value="1"/>
</dbReference>
<keyword evidence="2 5" id="KW-0812">Transmembrane</keyword>
<feature type="transmembrane region" description="Helical" evidence="5">
    <location>
        <begin position="55"/>
        <end position="76"/>
    </location>
</feature>
<keyword evidence="7" id="KW-1185">Reference proteome</keyword>
<dbReference type="InterPro" id="IPR002797">
    <property type="entry name" value="Polysacc_synth"/>
</dbReference>
<name>A0A931B0W0_9ENTE</name>
<keyword evidence="4 5" id="KW-0472">Membrane</keyword>
<sequence length="189" mass="21971">MIINIVFTFISATFESNILANEQFIFQQIRQMMQSILLPILTVPILYFFHKNLVVVVIIQTFITILNLIANVYFCIKILNMRFSFKTIELSFVKEIGTFSFFIFLNQIFNQINDSTPVYMLGILKNTQQVAIYSIVNQLKSLFLTFSQVLTTIFIPKVNHLVNNSDNNTELDNLMIKIGQYQILILGFF</sequence>
<evidence type="ECO:0000313" key="6">
    <source>
        <dbReference type="EMBL" id="MBF8807222.1"/>
    </source>
</evidence>
<evidence type="ECO:0000256" key="4">
    <source>
        <dbReference type="ARBA" id="ARBA00023136"/>
    </source>
</evidence>
<evidence type="ECO:0000313" key="7">
    <source>
        <dbReference type="Proteomes" id="UP000637757"/>
    </source>
</evidence>
<feature type="transmembrane region" description="Helical" evidence="5">
    <location>
        <begin position="32"/>
        <end position="49"/>
    </location>
</feature>
<dbReference type="EMBL" id="JADAKE010000003">
    <property type="protein sequence ID" value="MBF8807222.1"/>
    <property type="molecule type" value="Genomic_DNA"/>
</dbReference>
<reference evidence="6" key="1">
    <citation type="submission" date="2020-09" db="EMBL/GenBank/DDBJ databases">
        <title>Genomic insights into the novelty and pathogenicity of a unique biofilm-forming Enterococcus sp. bacteria (Enterococcus lacertideformus) identified in reptiles.</title>
        <authorList>
            <person name="Agius J.E."/>
            <person name="Phalen D.N."/>
            <person name="Rose K."/>
            <person name="Eden J.-S."/>
        </authorList>
    </citation>
    <scope>NUCLEOTIDE SEQUENCE</scope>
    <source>
        <strain evidence="6">PHRS 0518</strain>
    </source>
</reference>
<keyword evidence="3 5" id="KW-1133">Transmembrane helix</keyword>
<evidence type="ECO:0000256" key="5">
    <source>
        <dbReference type="SAM" id="Phobius"/>
    </source>
</evidence>
<gene>
    <name evidence="6" type="ORF">IC227_00895</name>
</gene>
<organism evidence="6 7">
    <name type="scientific">Enterococcus lacertideformus</name>
    <dbReference type="NCBI Taxonomy" id="2771493"/>
    <lineage>
        <taxon>Bacteria</taxon>
        <taxon>Bacillati</taxon>
        <taxon>Bacillota</taxon>
        <taxon>Bacilli</taxon>
        <taxon>Lactobacillales</taxon>
        <taxon>Enterococcaceae</taxon>
        <taxon>Enterococcus</taxon>
    </lineage>
</organism>
<dbReference type="GO" id="GO:0016020">
    <property type="term" value="C:membrane"/>
    <property type="evidence" value="ECO:0007669"/>
    <property type="project" value="UniProtKB-SubCell"/>
</dbReference>
<evidence type="ECO:0000256" key="2">
    <source>
        <dbReference type="ARBA" id="ARBA00022692"/>
    </source>
</evidence>